<feature type="domain" description="CAAX prenyl protease 2/Lysostaphin resistance protein A-like" evidence="12">
    <location>
        <begin position="64"/>
        <end position="172"/>
    </location>
</feature>
<dbReference type="EC" id="3.4.26.1" evidence="10"/>
<keyword evidence="3" id="KW-0645">Protease</keyword>
<comment type="catalytic activity">
    <reaction evidence="9">
        <text>Hydrolyzes the peptide bond -P2-(S-farnesyl or geranylgeranyl)C-P1'-P2'-P3'-COOH where P1' and P2' are amino acids with aliphatic sidechains and P3' is any C-terminal residue.</text>
        <dbReference type="EC" id="3.4.26.1"/>
    </reaction>
</comment>
<comment type="subcellular location">
    <subcellularLocation>
        <location evidence="1">Endoplasmic reticulum membrane</location>
        <topology evidence="1">Multi-pass membrane protein</topology>
    </subcellularLocation>
</comment>
<feature type="transmembrane region" description="Helical" evidence="11">
    <location>
        <begin position="159"/>
        <end position="177"/>
    </location>
</feature>
<feature type="transmembrane region" description="Helical" evidence="11">
    <location>
        <begin position="20"/>
        <end position="41"/>
    </location>
</feature>
<organism evidence="13 14">
    <name type="scientific">Lobosporangium transversale</name>
    <dbReference type="NCBI Taxonomy" id="64571"/>
    <lineage>
        <taxon>Eukaryota</taxon>
        <taxon>Fungi</taxon>
        <taxon>Fungi incertae sedis</taxon>
        <taxon>Mucoromycota</taxon>
        <taxon>Mortierellomycotina</taxon>
        <taxon>Mortierellomycetes</taxon>
        <taxon>Mortierellales</taxon>
        <taxon>Mortierellaceae</taxon>
        <taxon>Lobosporangium</taxon>
    </lineage>
</organism>
<evidence type="ECO:0000256" key="11">
    <source>
        <dbReference type="SAM" id="Phobius"/>
    </source>
</evidence>
<keyword evidence="7 11" id="KW-1133">Transmembrane helix</keyword>
<dbReference type="FunCoup" id="A0A1Y2GYT6">
    <property type="interactions" value="341"/>
</dbReference>
<dbReference type="OrthoDB" id="271604at2759"/>
<dbReference type="PANTHER" id="PTHR13046">
    <property type="entry name" value="PROTEASE U48 CAAX PRENYL PROTEASE RCE1"/>
    <property type="match status" value="1"/>
</dbReference>
<dbReference type="EMBL" id="MCFF01000004">
    <property type="protein sequence ID" value="ORZ27470.1"/>
    <property type="molecule type" value="Genomic_DNA"/>
</dbReference>
<dbReference type="GeneID" id="33562389"/>
<evidence type="ECO:0000256" key="8">
    <source>
        <dbReference type="ARBA" id="ARBA00023136"/>
    </source>
</evidence>
<feature type="transmembrane region" description="Helical" evidence="11">
    <location>
        <begin position="189"/>
        <end position="208"/>
    </location>
</feature>
<evidence type="ECO:0000259" key="12">
    <source>
        <dbReference type="Pfam" id="PF02517"/>
    </source>
</evidence>
<keyword evidence="8 11" id="KW-0472">Membrane</keyword>
<gene>
    <name evidence="13" type="ORF">BCR41DRAFT_299941</name>
</gene>
<evidence type="ECO:0000256" key="2">
    <source>
        <dbReference type="ARBA" id="ARBA00006897"/>
    </source>
</evidence>
<evidence type="ECO:0000256" key="3">
    <source>
        <dbReference type="ARBA" id="ARBA00022670"/>
    </source>
</evidence>
<comment type="similarity">
    <text evidence="2">Belongs to the peptidase U48 family.</text>
</comment>
<feature type="transmembrane region" description="Helical" evidence="11">
    <location>
        <begin position="127"/>
        <end position="153"/>
    </location>
</feature>
<evidence type="ECO:0000256" key="4">
    <source>
        <dbReference type="ARBA" id="ARBA00022692"/>
    </source>
</evidence>
<keyword evidence="6" id="KW-0256">Endoplasmic reticulum</keyword>
<dbReference type="InterPro" id="IPR003675">
    <property type="entry name" value="Rce1/LyrA-like_dom"/>
</dbReference>
<evidence type="ECO:0000256" key="6">
    <source>
        <dbReference type="ARBA" id="ARBA00022824"/>
    </source>
</evidence>
<evidence type="ECO:0000256" key="9">
    <source>
        <dbReference type="ARBA" id="ARBA00047280"/>
    </source>
</evidence>
<dbReference type="RefSeq" id="XP_021885197.1">
    <property type="nucleotide sequence ID" value="XM_022020545.1"/>
</dbReference>
<dbReference type="InterPro" id="IPR039731">
    <property type="entry name" value="Rce1"/>
</dbReference>
<protein>
    <recommendedName>
        <fullName evidence="10">intramembrane prenyl-peptidase Rce1</fullName>
        <ecNumber evidence="10">3.4.26.1</ecNumber>
    </recommendedName>
</protein>
<dbReference type="InParanoid" id="A0A1Y2GYT6"/>
<feature type="transmembrane region" description="Helical" evidence="11">
    <location>
        <begin position="95"/>
        <end position="115"/>
    </location>
</feature>
<sequence>TFLELLGISIPQNIFKLFNHVVLPLFLMGVLFMGPVLMMFLSKELPFQQAFDWVTHRQYFRSLIGMRNFVVGPISEEFVFRACMVAIVAHTGAKSYTMIFALPLVFGIAHIHHGYESFVRKGRTRRAFLNATLMTCFQFLYTTLFGWFATYLFLRTSNLIAPCICHAFCNLMGFPDVTNIQYFGRWKHWLYLAFATGILLFGLLLQPLTSPSLYGDEFSSAYWSITMKSTLAEASISASAATVGVDTVFKAEI</sequence>
<dbReference type="GO" id="GO:0005789">
    <property type="term" value="C:endoplasmic reticulum membrane"/>
    <property type="evidence" value="ECO:0007669"/>
    <property type="project" value="UniProtKB-SubCell"/>
</dbReference>
<keyword evidence="5" id="KW-0378">Hydrolase</keyword>
<keyword evidence="14" id="KW-1185">Reference proteome</keyword>
<dbReference type="Proteomes" id="UP000193648">
    <property type="component" value="Unassembled WGS sequence"/>
</dbReference>
<reference evidence="13 14" key="1">
    <citation type="submission" date="2016-07" db="EMBL/GenBank/DDBJ databases">
        <title>Pervasive Adenine N6-methylation of Active Genes in Fungi.</title>
        <authorList>
            <consortium name="DOE Joint Genome Institute"/>
            <person name="Mondo S.J."/>
            <person name="Dannebaum R.O."/>
            <person name="Kuo R.C."/>
            <person name="Labutti K."/>
            <person name="Haridas S."/>
            <person name="Kuo A."/>
            <person name="Salamov A."/>
            <person name="Ahrendt S.R."/>
            <person name="Lipzen A."/>
            <person name="Sullivan W."/>
            <person name="Andreopoulos W.B."/>
            <person name="Clum A."/>
            <person name="Lindquist E."/>
            <person name="Daum C."/>
            <person name="Ramamoorthy G.K."/>
            <person name="Gryganskyi A."/>
            <person name="Culley D."/>
            <person name="Magnuson J.K."/>
            <person name="James T.Y."/>
            <person name="O'Malley M.A."/>
            <person name="Stajich J.E."/>
            <person name="Spatafora J.W."/>
            <person name="Visel A."/>
            <person name="Grigoriev I.V."/>
        </authorList>
    </citation>
    <scope>NUCLEOTIDE SEQUENCE [LARGE SCALE GENOMIC DNA]</scope>
    <source>
        <strain evidence="13 14">NRRL 3116</strain>
    </source>
</reference>
<dbReference type="Pfam" id="PF02517">
    <property type="entry name" value="Rce1-like"/>
    <property type="match status" value="1"/>
</dbReference>
<dbReference type="PANTHER" id="PTHR13046:SF0">
    <property type="entry name" value="CAAX PRENYL PROTEASE 2"/>
    <property type="match status" value="1"/>
</dbReference>
<evidence type="ECO:0000313" key="13">
    <source>
        <dbReference type="EMBL" id="ORZ27470.1"/>
    </source>
</evidence>
<proteinExistence type="inferred from homology"/>
<dbReference type="GO" id="GO:0004222">
    <property type="term" value="F:metalloendopeptidase activity"/>
    <property type="evidence" value="ECO:0007669"/>
    <property type="project" value="InterPro"/>
</dbReference>
<keyword evidence="4 11" id="KW-0812">Transmembrane</keyword>
<dbReference type="GO" id="GO:0071586">
    <property type="term" value="P:CAAX-box protein processing"/>
    <property type="evidence" value="ECO:0007669"/>
    <property type="project" value="InterPro"/>
</dbReference>
<evidence type="ECO:0000256" key="5">
    <source>
        <dbReference type="ARBA" id="ARBA00022801"/>
    </source>
</evidence>
<evidence type="ECO:0000256" key="7">
    <source>
        <dbReference type="ARBA" id="ARBA00022989"/>
    </source>
</evidence>
<comment type="caution">
    <text evidence="13">The sequence shown here is derived from an EMBL/GenBank/DDBJ whole genome shotgun (WGS) entry which is preliminary data.</text>
</comment>
<feature type="transmembrane region" description="Helical" evidence="11">
    <location>
        <begin position="69"/>
        <end position="89"/>
    </location>
</feature>
<evidence type="ECO:0000313" key="14">
    <source>
        <dbReference type="Proteomes" id="UP000193648"/>
    </source>
</evidence>
<dbReference type="AlphaFoldDB" id="A0A1Y2GYT6"/>
<name>A0A1Y2GYT6_9FUNG</name>
<dbReference type="STRING" id="64571.A0A1Y2GYT6"/>
<feature type="non-terminal residue" evidence="13">
    <location>
        <position position="1"/>
    </location>
</feature>
<evidence type="ECO:0000256" key="1">
    <source>
        <dbReference type="ARBA" id="ARBA00004477"/>
    </source>
</evidence>
<accession>A0A1Y2GYT6</accession>
<evidence type="ECO:0000256" key="10">
    <source>
        <dbReference type="ARBA" id="ARBA00049729"/>
    </source>
</evidence>